<accession>A0A7J9CQC3</accession>
<name>A0A7J9CQC3_GOSGO</name>
<evidence type="ECO:0000313" key="2">
    <source>
        <dbReference type="Proteomes" id="UP000593579"/>
    </source>
</evidence>
<dbReference type="OrthoDB" id="10279902at2759"/>
<dbReference type="AlphaFoldDB" id="A0A7J9CQC3"/>
<keyword evidence="2" id="KW-1185">Reference proteome</keyword>
<proteinExistence type="predicted"/>
<sequence length="31" mass="3688">MCPMEVYRLDGEHLAHKNLLDLKNCWRSLSD</sequence>
<reference evidence="1 2" key="1">
    <citation type="journal article" date="2019" name="Genome Biol. Evol.">
        <title>Insights into the evolution of the New World diploid cottons (Gossypium, subgenus Houzingenia) based on genome sequencing.</title>
        <authorList>
            <person name="Grover C.E."/>
            <person name="Arick M.A. 2nd"/>
            <person name="Thrash A."/>
            <person name="Conover J.L."/>
            <person name="Sanders W.S."/>
            <person name="Peterson D.G."/>
            <person name="Frelichowski J.E."/>
            <person name="Scheffler J.A."/>
            <person name="Scheffler B.E."/>
            <person name="Wendel J.F."/>
        </authorList>
    </citation>
    <scope>NUCLEOTIDE SEQUENCE [LARGE SCALE GENOMIC DNA]</scope>
    <source>
        <strain evidence="1">5</strain>
        <tissue evidence="1">Leaf</tissue>
    </source>
</reference>
<comment type="caution">
    <text evidence="1">The sequence shown here is derived from an EMBL/GenBank/DDBJ whole genome shotgun (WGS) entry which is preliminary data.</text>
</comment>
<dbReference type="EMBL" id="JABEZY010000012">
    <property type="protein sequence ID" value="MBA0750616.1"/>
    <property type="molecule type" value="Genomic_DNA"/>
</dbReference>
<organism evidence="1 2">
    <name type="scientific">Gossypium gossypioides</name>
    <name type="common">Mexican cotton</name>
    <name type="synonym">Selera gossypioides</name>
    <dbReference type="NCBI Taxonomy" id="34282"/>
    <lineage>
        <taxon>Eukaryota</taxon>
        <taxon>Viridiplantae</taxon>
        <taxon>Streptophyta</taxon>
        <taxon>Embryophyta</taxon>
        <taxon>Tracheophyta</taxon>
        <taxon>Spermatophyta</taxon>
        <taxon>Magnoliopsida</taxon>
        <taxon>eudicotyledons</taxon>
        <taxon>Gunneridae</taxon>
        <taxon>Pentapetalae</taxon>
        <taxon>rosids</taxon>
        <taxon>malvids</taxon>
        <taxon>Malvales</taxon>
        <taxon>Malvaceae</taxon>
        <taxon>Malvoideae</taxon>
        <taxon>Gossypium</taxon>
    </lineage>
</organism>
<protein>
    <submittedName>
        <fullName evidence="1">Uncharacterized protein</fullName>
    </submittedName>
</protein>
<gene>
    <name evidence="1" type="ORF">Gogos_002022</name>
</gene>
<dbReference type="Proteomes" id="UP000593579">
    <property type="component" value="Unassembled WGS sequence"/>
</dbReference>
<evidence type="ECO:0000313" key="1">
    <source>
        <dbReference type="EMBL" id="MBA0750616.1"/>
    </source>
</evidence>